<comment type="caution">
    <text evidence="1">The sequence shown here is derived from an EMBL/GenBank/DDBJ whole genome shotgun (WGS) entry which is preliminary data.</text>
</comment>
<sequence length="39" mass="4488">MTLGKRDIDEIADFGRDSRFAHRRDPKVAVSMVICPDRL</sequence>
<dbReference type="Proteomes" id="UP000019460">
    <property type="component" value="Unassembled WGS sequence"/>
</dbReference>
<gene>
    <name evidence="1" type="ORF">D779_3089</name>
</gene>
<evidence type="ECO:0000313" key="2">
    <source>
        <dbReference type="Proteomes" id="UP000019460"/>
    </source>
</evidence>
<evidence type="ECO:0000313" key="1">
    <source>
        <dbReference type="EMBL" id="EXJ14029.1"/>
    </source>
</evidence>
<proteinExistence type="predicted"/>
<reference evidence="1 2" key="1">
    <citation type="submission" date="2012-11" db="EMBL/GenBank/DDBJ databases">
        <title>Genome assembly of Thiorhodococcus sp. AK35.</title>
        <authorList>
            <person name="Nupur N."/>
            <person name="Khatri I."/>
            <person name="Subramanian S."/>
            <person name="Pinnaka A."/>
        </authorList>
    </citation>
    <scope>NUCLEOTIDE SEQUENCE [LARGE SCALE GENOMIC DNA]</scope>
    <source>
        <strain evidence="1 2">AK35</strain>
    </source>
</reference>
<organism evidence="1 2">
    <name type="scientific">Imhoffiella purpurea</name>
    <dbReference type="NCBI Taxonomy" id="1249627"/>
    <lineage>
        <taxon>Bacteria</taxon>
        <taxon>Pseudomonadati</taxon>
        <taxon>Pseudomonadota</taxon>
        <taxon>Gammaproteobacteria</taxon>
        <taxon>Chromatiales</taxon>
        <taxon>Chromatiaceae</taxon>
        <taxon>Imhoffiella</taxon>
    </lineage>
</organism>
<dbReference type="AlphaFoldDB" id="W9V3X1"/>
<protein>
    <submittedName>
        <fullName evidence="1">Uncharacterized protein</fullName>
    </submittedName>
</protein>
<accession>W9V3X1</accession>
<keyword evidence="2" id="KW-1185">Reference proteome</keyword>
<name>W9V3X1_9GAMM</name>
<dbReference type="EMBL" id="AONC01000050">
    <property type="protein sequence ID" value="EXJ14029.1"/>
    <property type="molecule type" value="Genomic_DNA"/>
</dbReference>